<comment type="similarity">
    <text evidence="2">Belongs to the TrbI/VirB10 family.</text>
</comment>
<sequence length="444" mass="47026">MTAASAHNASPDALQLRKKPMIGPRLGRRAALVVGGIAAAMIGLLIFNTETRKQMNEEKPRQAASEADMRLAPAVSGAEAFTKGVSDELKASATPTYANEPALQMATPPGMPMAAAVQPAGMQTVPDLSTGSGAVPQLDIPEAERRLAEEMARLESEAVKSPTAVGTWKGAGSGGSDSTAMPVGGMAQASPQAQVPGLADLDFMSKQLAGLQGQGTGQQPPQDQAKKKEFLASTQQLEAPYLAAQRQAPRSAYEMKTGTVIPAVMISGINSDLPGEVSAVVADNVYDTASGRHLLIPAWTKVFGKYDSEVAYGQKRALVVWTRLIFPDGSTLELGGMQGMDNAGYSGFRDKVDNHYGRLIGFSALSSVMSAGMQLSQPREDNTNGQPSNRQIVAGEAGRELSQLGVELTRRNLNVQPTIRIRNGYRFVILVNRDVAFATPYVTK</sequence>
<accession>A0ABQ6QF20</accession>
<feature type="region of interest" description="Disordered" evidence="6">
    <location>
        <begin position="158"/>
        <end position="193"/>
    </location>
</feature>
<evidence type="ECO:0000256" key="4">
    <source>
        <dbReference type="ARBA" id="ARBA00022989"/>
    </source>
</evidence>
<dbReference type="Gene3D" id="2.40.128.260">
    <property type="entry name" value="Type IV secretion system, VirB10/TraB/TrbI"/>
    <property type="match status" value="1"/>
</dbReference>
<evidence type="ECO:0000313" key="9">
    <source>
        <dbReference type="Proteomes" id="UP001306668"/>
    </source>
</evidence>
<gene>
    <name evidence="8" type="ORF">STENOSP10_30120</name>
</gene>
<name>A0ABQ6QF20_9GAMM</name>
<reference evidence="9" key="1">
    <citation type="submission" date="2023-07" db="EMBL/GenBank/DDBJ databases">
        <title>Genome sequence of Stenotrophomonas sp. Alg010 isolated from Sargassum waste.</title>
        <authorList>
            <person name="Mohapatra"/>
            <person name="B.R."/>
        </authorList>
    </citation>
    <scope>NUCLEOTIDE SEQUENCE [LARGE SCALE GENOMIC DNA]</scope>
    <source>
        <strain evidence="9">Alg010</strain>
    </source>
</reference>
<evidence type="ECO:0000256" key="3">
    <source>
        <dbReference type="ARBA" id="ARBA00022692"/>
    </source>
</evidence>
<evidence type="ECO:0000256" key="6">
    <source>
        <dbReference type="SAM" id="MobiDB-lite"/>
    </source>
</evidence>
<keyword evidence="5 7" id="KW-0472">Membrane</keyword>
<dbReference type="Proteomes" id="UP001306668">
    <property type="component" value="Unassembled WGS sequence"/>
</dbReference>
<keyword evidence="4 7" id="KW-1133">Transmembrane helix</keyword>
<proteinExistence type="inferred from homology"/>
<comment type="caution">
    <text evidence="8">The sequence shown here is derived from an EMBL/GenBank/DDBJ whole genome shotgun (WGS) entry which is preliminary data.</text>
</comment>
<organism evidence="8 9">
    <name type="scientific">Stenotrophomonas sepilia</name>
    <dbReference type="NCBI Taxonomy" id="2860290"/>
    <lineage>
        <taxon>Bacteria</taxon>
        <taxon>Pseudomonadati</taxon>
        <taxon>Pseudomonadota</taxon>
        <taxon>Gammaproteobacteria</taxon>
        <taxon>Lysobacterales</taxon>
        <taxon>Lysobacteraceae</taxon>
        <taxon>Stenotrophomonas</taxon>
        <taxon>Stenotrophomonas maltophilia group</taxon>
    </lineage>
</organism>
<keyword evidence="3 7" id="KW-0812">Transmembrane</keyword>
<evidence type="ECO:0000256" key="7">
    <source>
        <dbReference type="SAM" id="Phobius"/>
    </source>
</evidence>
<keyword evidence="9" id="KW-1185">Reference proteome</keyword>
<evidence type="ECO:0000256" key="1">
    <source>
        <dbReference type="ARBA" id="ARBA00004167"/>
    </source>
</evidence>
<dbReference type="InterPro" id="IPR005498">
    <property type="entry name" value="T4SS_VirB10/TraB/TrbI"/>
</dbReference>
<dbReference type="EMBL" id="BTRJ01000034">
    <property type="protein sequence ID" value="GMR28791.1"/>
    <property type="molecule type" value="Genomic_DNA"/>
</dbReference>
<comment type="subcellular location">
    <subcellularLocation>
        <location evidence="1">Membrane</location>
        <topology evidence="1">Single-pass membrane protein</topology>
    </subcellularLocation>
</comment>
<evidence type="ECO:0008006" key="10">
    <source>
        <dbReference type="Google" id="ProtNLM"/>
    </source>
</evidence>
<evidence type="ECO:0000313" key="8">
    <source>
        <dbReference type="EMBL" id="GMR28791.1"/>
    </source>
</evidence>
<dbReference type="Pfam" id="PF03743">
    <property type="entry name" value="TrbI"/>
    <property type="match status" value="1"/>
</dbReference>
<dbReference type="InterPro" id="IPR042217">
    <property type="entry name" value="T4SS_VirB10/TrbI"/>
</dbReference>
<dbReference type="CDD" id="cd16429">
    <property type="entry name" value="VirB10"/>
    <property type="match status" value="1"/>
</dbReference>
<evidence type="ECO:0000256" key="5">
    <source>
        <dbReference type="ARBA" id="ARBA00023136"/>
    </source>
</evidence>
<protein>
    <recommendedName>
        <fullName evidence="10">Conjugal transfer protein TrbI</fullName>
    </recommendedName>
</protein>
<dbReference type="RefSeq" id="WP_338167980.1">
    <property type="nucleotide sequence ID" value="NZ_BTRJ01000034.1"/>
</dbReference>
<evidence type="ECO:0000256" key="2">
    <source>
        <dbReference type="ARBA" id="ARBA00010265"/>
    </source>
</evidence>
<feature type="transmembrane region" description="Helical" evidence="7">
    <location>
        <begin position="26"/>
        <end position="47"/>
    </location>
</feature>